<feature type="non-terminal residue" evidence="1">
    <location>
        <position position="240"/>
    </location>
</feature>
<name>X1QL78_9ZZZZ</name>
<gene>
    <name evidence="1" type="ORF">S06H3_54551</name>
</gene>
<proteinExistence type="predicted"/>
<accession>X1QL78</accession>
<sequence>SAPFAFGQATVRTDDGLELRFADDGELTAMRLDGSDLATGDLVGGFYVSEVSGEEEELVENGSLEQDADGDEVPDGFFFSEGVWERDNTVAHTGKWSMKAEIPGTEDKISGSFGAIVPVEGGGTYVASIWVKSKGLGGRYPSSGYVQEQDEKGERTTEVFQHQMQGSVTSDSNWKRLELVVTTQNRTRQLLFRTNIYRAHGILWADDFSLKKVGGRAEHLPTRATATEDGVRLAGSDADR</sequence>
<dbReference type="Gene3D" id="2.60.120.260">
    <property type="entry name" value="Galactose-binding domain-like"/>
    <property type="match status" value="1"/>
</dbReference>
<dbReference type="EMBL" id="BARV01034910">
    <property type="protein sequence ID" value="GAI51775.1"/>
    <property type="molecule type" value="Genomic_DNA"/>
</dbReference>
<evidence type="ECO:0000313" key="1">
    <source>
        <dbReference type="EMBL" id="GAI51775.1"/>
    </source>
</evidence>
<dbReference type="AlphaFoldDB" id="X1QL78"/>
<evidence type="ECO:0008006" key="2">
    <source>
        <dbReference type="Google" id="ProtNLM"/>
    </source>
</evidence>
<reference evidence="1" key="1">
    <citation type="journal article" date="2014" name="Front. Microbiol.">
        <title>High frequency of phylogenetically diverse reductive dehalogenase-homologous genes in deep subseafloor sedimentary metagenomes.</title>
        <authorList>
            <person name="Kawai M."/>
            <person name="Futagami T."/>
            <person name="Toyoda A."/>
            <person name="Takaki Y."/>
            <person name="Nishi S."/>
            <person name="Hori S."/>
            <person name="Arai W."/>
            <person name="Tsubouchi T."/>
            <person name="Morono Y."/>
            <person name="Uchiyama I."/>
            <person name="Ito T."/>
            <person name="Fujiyama A."/>
            <person name="Inagaki F."/>
            <person name="Takami H."/>
        </authorList>
    </citation>
    <scope>NUCLEOTIDE SEQUENCE</scope>
    <source>
        <strain evidence="1">Expedition CK06-06</strain>
    </source>
</reference>
<organism evidence="1">
    <name type="scientific">marine sediment metagenome</name>
    <dbReference type="NCBI Taxonomy" id="412755"/>
    <lineage>
        <taxon>unclassified sequences</taxon>
        <taxon>metagenomes</taxon>
        <taxon>ecological metagenomes</taxon>
    </lineage>
</organism>
<comment type="caution">
    <text evidence="1">The sequence shown here is derived from an EMBL/GenBank/DDBJ whole genome shotgun (WGS) entry which is preliminary data.</text>
</comment>
<protein>
    <recommendedName>
        <fullName evidence="2">CBM-cenC domain-containing protein</fullName>
    </recommendedName>
</protein>
<feature type="non-terminal residue" evidence="1">
    <location>
        <position position="1"/>
    </location>
</feature>